<protein>
    <submittedName>
        <fullName evidence="2">Uncharacterized protein</fullName>
    </submittedName>
</protein>
<feature type="region of interest" description="Disordered" evidence="1">
    <location>
        <begin position="206"/>
        <end position="245"/>
    </location>
</feature>
<name>A0AAQ4NSH6_GASAC</name>
<reference evidence="2" key="2">
    <citation type="submission" date="2025-08" db="UniProtKB">
        <authorList>
            <consortium name="Ensembl"/>
        </authorList>
    </citation>
    <scope>IDENTIFICATION</scope>
</reference>
<sequence length="265" mass="29534">MTERESSVRIPRARSCTDSDVAALYLTHLDIQSHWTHHELPGGGDVHGDRRLRVLSVRLGPGVLHPPHRVLDLLRGGHHRADHRQLLLQPVEGLRLGHHGGVGLQGLPVHAGPACVPTRLSSARHLRRHHRFLRRRPHTRRDEMHQNRRIGDRQRQGDLRGRGDLPGFGFELGAAVFVGWGGSVLLLSGGTVLTYFSAKEGLPKIDSSAARPQRPATYATARTGRTYRRPDTSSRAARGPPLFYEGGRSREAVKTRLTFNRDSFV</sequence>
<proteinExistence type="predicted"/>
<evidence type="ECO:0000256" key="1">
    <source>
        <dbReference type="SAM" id="MobiDB-lite"/>
    </source>
</evidence>
<feature type="region of interest" description="Disordered" evidence="1">
    <location>
        <begin position="140"/>
        <end position="160"/>
    </location>
</feature>
<evidence type="ECO:0000313" key="3">
    <source>
        <dbReference type="Proteomes" id="UP000007635"/>
    </source>
</evidence>
<keyword evidence="3" id="KW-1185">Reference proteome</keyword>
<reference evidence="2 3" key="1">
    <citation type="journal article" date="2021" name="G3 (Bethesda)">
        <title>Improved contiguity of the threespine stickleback genome using long-read sequencing.</title>
        <authorList>
            <person name="Nath S."/>
            <person name="Shaw D.E."/>
            <person name="White M.A."/>
        </authorList>
    </citation>
    <scope>NUCLEOTIDE SEQUENCE [LARGE SCALE GENOMIC DNA]</scope>
    <source>
        <strain evidence="2 3">Lake Benthic</strain>
    </source>
</reference>
<organism evidence="2 3">
    <name type="scientific">Gasterosteus aculeatus aculeatus</name>
    <name type="common">three-spined stickleback</name>
    <dbReference type="NCBI Taxonomy" id="481459"/>
    <lineage>
        <taxon>Eukaryota</taxon>
        <taxon>Metazoa</taxon>
        <taxon>Chordata</taxon>
        <taxon>Craniata</taxon>
        <taxon>Vertebrata</taxon>
        <taxon>Euteleostomi</taxon>
        <taxon>Actinopterygii</taxon>
        <taxon>Neopterygii</taxon>
        <taxon>Teleostei</taxon>
        <taxon>Neoteleostei</taxon>
        <taxon>Acanthomorphata</taxon>
        <taxon>Eupercaria</taxon>
        <taxon>Perciformes</taxon>
        <taxon>Cottioidei</taxon>
        <taxon>Gasterosteales</taxon>
        <taxon>Gasterosteidae</taxon>
        <taxon>Gasterosteus</taxon>
    </lineage>
</organism>
<feature type="compositionally biased region" description="Low complexity" evidence="1">
    <location>
        <begin position="214"/>
        <end position="224"/>
    </location>
</feature>
<dbReference type="Ensembl" id="ENSGACT00000060594.1">
    <property type="protein sequence ID" value="ENSGACP00000029620.1"/>
    <property type="gene ID" value="ENSGACG00000024974.1"/>
</dbReference>
<accession>A0AAQ4NSH6</accession>
<dbReference type="Proteomes" id="UP000007635">
    <property type="component" value="Chromosome I"/>
</dbReference>
<dbReference type="AlphaFoldDB" id="A0AAQ4NSH6"/>
<evidence type="ECO:0000313" key="2">
    <source>
        <dbReference type="Ensembl" id="ENSGACP00000029620.1"/>
    </source>
</evidence>
<reference evidence="2" key="3">
    <citation type="submission" date="2025-09" db="UniProtKB">
        <authorList>
            <consortium name="Ensembl"/>
        </authorList>
    </citation>
    <scope>IDENTIFICATION</scope>
</reference>